<dbReference type="RefSeq" id="WP_377482950.1">
    <property type="nucleotide sequence ID" value="NZ_JBHLTN010000018.1"/>
</dbReference>
<accession>A0ABV6PT87</accession>
<reference evidence="1 2" key="1">
    <citation type="submission" date="2024-09" db="EMBL/GenBank/DDBJ databases">
        <authorList>
            <person name="Sun Q."/>
            <person name="Mori K."/>
        </authorList>
    </citation>
    <scope>NUCLEOTIDE SEQUENCE [LARGE SCALE GENOMIC DNA]</scope>
    <source>
        <strain evidence="1 2">NCAIM B.02336</strain>
    </source>
</reference>
<proteinExistence type="predicted"/>
<dbReference type="Proteomes" id="UP001589834">
    <property type="component" value="Unassembled WGS sequence"/>
</dbReference>
<name>A0ABV6PT87_9BURK</name>
<sequence>MTVDTLLLLTRAAKGDAVELPADLAAALLQAAPADVPALLGLDRASRTRRRNAALERAAALLSGDACGAWVAAGRLAAAIERFERALWPALLGGAHPLLSETEQALHEAFATGAAPVTCQRRLFELLRSD</sequence>
<organism evidence="1 2">
    <name type="scientific">Ottowia pentelensis</name>
    <dbReference type="NCBI Taxonomy" id="511108"/>
    <lineage>
        <taxon>Bacteria</taxon>
        <taxon>Pseudomonadati</taxon>
        <taxon>Pseudomonadota</taxon>
        <taxon>Betaproteobacteria</taxon>
        <taxon>Burkholderiales</taxon>
        <taxon>Comamonadaceae</taxon>
        <taxon>Ottowia</taxon>
    </lineage>
</organism>
<evidence type="ECO:0000313" key="2">
    <source>
        <dbReference type="Proteomes" id="UP001589834"/>
    </source>
</evidence>
<gene>
    <name evidence="1" type="ORF">ACFFGG_10865</name>
</gene>
<evidence type="ECO:0000313" key="1">
    <source>
        <dbReference type="EMBL" id="MFC0593059.1"/>
    </source>
</evidence>
<keyword evidence="2" id="KW-1185">Reference proteome</keyword>
<protein>
    <submittedName>
        <fullName evidence="1">Uncharacterized protein</fullName>
    </submittedName>
</protein>
<comment type="caution">
    <text evidence="1">The sequence shown here is derived from an EMBL/GenBank/DDBJ whole genome shotgun (WGS) entry which is preliminary data.</text>
</comment>
<dbReference type="EMBL" id="JBHLTN010000018">
    <property type="protein sequence ID" value="MFC0593059.1"/>
    <property type="molecule type" value="Genomic_DNA"/>
</dbReference>